<evidence type="ECO:0008006" key="5">
    <source>
        <dbReference type="Google" id="ProtNLM"/>
    </source>
</evidence>
<name>A0A8H6VI56_9PEZI</name>
<keyword evidence="2" id="KW-1133">Transmembrane helix</keyword>
<feature type="transmembrane region" description="Helical" evidence="2">
    <location>
        <begin position="104"/>
        <end position="128"/>
    </location>
</feature>
<dbReference type="Proteomes" id="UP000660729">
    <property type="component" value="Unassembled WGS sequence"/>
</dbReference>
<evidence type="ECO:0000256" key="2">
    <source>
        <dbReference type="SAM" id="Phobius"/>
    </source>
</evidence>
<sequence>MAKNGHSYSGLPPEASGPEVVQGSGADGMIPVHKSAAGMDSPQVYQQYEQHHQYLGQQKTPGYAPSQNGYASSSDYNNNEKWAGVGSTSGAPSKSADAAKRERWIWIFIGAILLALAVGLGVGLGVGLSQSNSDKESEDQSSSQGDSQGVSNNTSSPTASTTASSTESATSSAVTSGSTGLAEFSCNSTETTESESGTQYVQECYTQFQVGHPSYYSVNDNVTMQNLGGKITVYTFQDCLDKCDEWNSDGNNPACRAVTYYASLTAPIQMWGGNCFLKNDRGNGYQTDPVDYSHTASAFQSCLNQTCWADN</sequence>
<organism evidence="3 4">
    <name type="scientific">Pseudocercospora fuligena</name>
    <dbReference type="NCBI Taxonomy" id="685502"/>
    <lineage>
        <taxon>Eukaryota</taxon>
        <taxon>Fungi</taxon>
        <taxon>Dikarya</taxon>
        <taxon>Ascomycota</taxon>
        <taxon>Pezizomycotina</taxon>
        <taxon>Dothideomycetes</taxon>
        <taxon>Dothideomycetidae</taxon>
        <taxon>Mycosphaerellales</taxon>
        <taxon>Mycosphaerellaceae</taxon>
        <taxon>Pseudocercospora</taxon>
    </lineage>
</organism>
<dbReference type="OrthoDB" id="3643957at2759"/>
<gene>
    <name evidence="3" type="ORF">HII31_10979</name>
</gene>
<keyword evidence="2" id="KW-0472">Membrane</keyword>
<keyword evidence="4" id="KW-1185">Reference proteome</keyword>
<proteinExistence type="predicted"/>
<evidence type="ECO:0000313" key="3">
    <source>
        <dbReference type="EMBL" id="KAF7187640.1"/>
    </source>
</evidence>
<comment type="caution">
    <text evidence="3">The sequence shown here is derived from an EMBL/GenBank/DDBJ whole genome shotgun (WGS) entry which is preliminary data.</text>
</comment>
<evidence type="ECO:0000313" key="4">
    <source>
        <dbReference type="Proteomes" id="UP000660729"/>
    </source>
</evidence>
<dbReference type="AlphaFoldDB" id="A0A8H6VI56"/>
<dbReference type="EMBL" id="JABCIY010000224">
    <property type="protein sequence ID" value="KAF7187640.1"/>
    <property type="molecule type" value="Genomic_DNA"/>
</dbReference>
<reference evidence="3" key="1">
    <citation type="submission" date="2020-04" db="EMBL/GenBank/DDBJ databases">
        <title>Draft genome resource of the tomato pathogen Pseudocercospora fuligena.</title>
        <authorList>
            <person name="Zaccaron A."/>
        </authorList>
    </citation>
    <scope>NUCLEOTIDE SEQUENCE</scope>
    <source>
        <strain evidence="3">PF001</strain>
    </source>
</reference>
<keyword evidence="2" id="KW-0812">Transmembrane</keyword>
<feature type="region of interest" description="Disordered" evidence="1">
    <location>
        <begin position="1"/>
        <end position="36"/>
    </location>
</feature>
<accession>A0A8H6VI56</accession>
<feature type="region of interest" description="Disordered" evidence="1">
    <location>
        <begin position="129"/>
        <end position="188"/>
    </location>
</feature>
<evidence type="ECO:0000256" key="1">
    <source>
        <dbReference type="SAM" id="MobiDB-lite"/>
    </source>
</evidence>
<protein>
    <recommendedName>
        <fullName evidence="5">Apple domain-containing protein</fullName>
    </recommendedName>
</protein>
<feature type="compositionally biased region" description="Low complexity" evidence="1">
    <location>
        <begin position="140"/>
        <end position="179"/>
    </location>
</feature>